<evidence type="ECO:0000313" key="2">
    <source>
        <dbReference type="Proteomes" id="UP000327013"/>
    </source>
</evidence>
<sequence length="158" mass="16721">MVIGCAAPSGGLKPCNLDNTRKTSIANSKTLRYSLKLEPEKIQVTGASQSCEFGTAVVFVVVTCGGLVCCVSQLFVGRQPTQATCLHTSTHPGHSGQTPIEGVMRGCSLRILPRKGCAHILKASSPPFEAECRSSEVHDSADCLVVGNQIEHVWSCPP</sequence>
<dbReference type="EMBL" id="VIBQ01000016">
    <property type="protein sequence ID" value="KAB8356356.1"/>
    <property type="molecule type" value="Genomic_DNA"/>
</dbReference>
<dbReference type="AlphaFoldDB" id="A0A5N6KWW8"/>
<comment type="caution">
    <text evidence="1">The sequence shown here is derived from an EMBL/GenBank/DDBJ whole genome shotgun (WGS) entry which is preliminary data.</text>
</comment>
<protein>
    <submittedName>
        <fullName evidence="1">Uncharacterized protein</fullName>
    </submittedName>
</protein>
<proteinExistence type="predicted"/>
<reference evidence="1 2" key="1">
    <citation type="submission" date="2019-06" db="EMBL/GenBank/DDBJ databases">
        <title>A chromosomal-level reference genome of Carpinus fangiana (Coryloideae, Betulaceae).</title>
        <authorList>
            <person name="Yang X."/>
            <person name="Wang Z."/>
            <person name="Zhang L."/>
            <person name="Hao G."/>
            <person name="Liu J."/>
            <person name="Yang Y."/>
        </authorList>
    </citation>
    <scope>NUCLEOTIDE SEQUENCE [LARGE SCALE GENOMIC DNA]</scope>
    <source>
        <strain evidence="1">Cfa_2016G</strain>
        <tissue evidence="1">Leaf</tissue>
    </source>
</reference>
<name>A0A5N6KWW8_9ROSI</name>
<evidence type="ECO:0000313" key="1">
    <source>
        <dbReference type="EMBL" id="KAB8356356.1"/>
    </source>
</evidence>
<accession>A0A5N6KWW8</accession>
<organism evidence="1 2">
    <name type="scientific">Carpinus fangiana</name>
    <dbReference type="NCBI Taxonomy" id="176857"/>
    <lineage>
        <taxon>Eukaryota</taxon>
        <taxon>Viridiplantae</taxon>
        <taxon>Streptophyta</taxon>
        <taxon>Embryophyta</taxon>
        <taxon>Tracheophyta</taxon>
        <taxon>Spermatophyta</taxon>
        <taxon>Magnoliopsida</taxon>
        <taxon>eudicotyledons</taxon>
        <taxon>Gunneridae</taxon>
        <taxon>Pentapetalae</taxon>
        <taxon>rosids</taxon>
        <taxon>fabids</taxon>
        <taxon>Fagales</taxon>
        <taxon>Betulaceae</taxon>
        <taxon>Carpinus</taxon>
    </lineage>
</organism>
<dbReference type="Proteomes" id="UP000327013">
    <property type="component" value="Unassembled WGS sequence"/>
</dbReference>
<gene>
    <name evidence="1" type="ORF">FH972_023940</name>
</gene>
<keyword evidence="2" id="KW-1185">Reference proteome</keyword>